<protein>
    <submittedName>
        <fullName evidence="1">Uncharacterized protein</fullName>
    </submittedName>
</protein>
<evidence type="ECO:0000313" key="1">
    <source>
        <dbReference type="EMBL" id="AMM43967.1"/>
    </source>
</evidence>
<reference evidence="2" key="1">
    <citation type="submission" date="2016-01" db="EMBL/GenBank/DDBJ databases">
        <title>Isolation and Characterization of Enterobacteria phage CBB.</title>
        <authorList>
            <person name="Buttimer C.T.H."/>
            <person name="Hendrix H."/>
            <person name="Alexandre H."/>
            <person name="O'Mahony J."/>
            <person name="Lavigne R."/>
            <person name="Coffey A."/>
        </authorList>
    </citation>
    <scope>NUCLEOTIDE SEQUENCE [LARGE SCALE GENOMIC DNA]</scope>
</reference>
<accession>A0A1L2CVF0</accession>
<sequence length="174" mass="20740">MDLKKPEIISRLNAMANKYQQVVKDSFRLFNYDFEISWTGHFIDRFIQRYPTYEVAQGIVEPMLDLFFENKNELIFSGVDGFKEYKLVNIRHSNLQRQNVIVMTVERIDNVFKITFVTVYRKTTSYINNNPTEYVQLHKKPRFFVPGVVGKRLKKFAENNEVPEELKCISKLWN</sequence>
<organism evidence="1 2">
    <name type="scientific">Pectobacterium phage vB_PcaM_CBB</name>
    <dbReference type="NCBI Taxonomy" id="2772511"/>
    <lineage>
        <taxon>Viruses</taxon>
        <taxon>Duplodnaviria</taxon>
        <taxon>Heunggongvirae</taxon>
        <taxon>Uroviricota</taxon>
        <taxon>Caudoviricetes</taxon>
        <taxon>Mimasvirus</taxon>
        <taxon>Mimasvirus CBB</taxon>
    </lineage>
</organism>
<gene>
    <name evidence="1" type="ORF">CBB_404</name>
</gene>
<proteinExistence type="predicted"/>
<keyword evidence="2" id="KW-1185">Reference proteome</keyword>
<name>A0A1L2CVF0_9CAUD</name>
<evidence type="ECO:0000313" key="2">
    <source>
        <dbReference type="Proteomes" id="UP000223891"/>
    </source>
</evidence>
<dbReference type="Proteomes" id="UP000223891">
    <property type="component" value="Segment"/>
</dbReference>
<dbReference type="EMBL" id="KU574722">
    <property type="protein sequence ID" value="AMM43967.1"/>
    <property type="molecule type" value="Genomic_DNA"/>
</dbReference>